<dbReference type="InParanoid" id="K1RTF6"/>
<dbReference type="HOGENOM" id="CLU_2514852_0_0_1"/>
<dbReference type="EMBL" id="JH818640">
    <property type="protein sequence ID" value="EKC37881.1"/>
    <property type="molecule type" value="Genomic_DNA"/>
</dbReference>
<evidence type="ECO:0000313" key="1">
    <source>
        <dbReference type="EMBL" id="EKC37881.1"/>
    </source>
</evidence>
<sequence length="85" mass="9736">MVHLTDLQKMDKAYQSLESPQVNKQISCPICINHQNGGRENSFLFTTGALDKQASLDEGNLEKQIKCKLQTFGIDHRTFYFKRTS</sequence>
<proteinExistence type="predicted"/>
<reference evidence="1" key="1">
    <citation type="journal article" date="2012" name="Nature">
        <title>The oyster genome reveals stress adaptation and complexity of shell formation.</title>
        <authorList>
            <person name="Zhang G."/>
            <person name="Fang X."/>
            <person name="Guo X."/>
            <person name="Li L."/>
            <person name="Luo R."/>
            <person name="Xu F."/>
            <person name="Yang P."/>
            <person name="Zhang L."/>
            <person name="Wang X."/>
            <person name="Qi H."/>
            <person name="Xiong Z."/>
            <person name="Que H."/>
            <person name="Xie Y."/>
            <person name="Holland P.W."/>
            <person name="Paps J."/>
            <person name="Zhu Y."/>
            <person name="Wu F."/>
            <person name="Chen Y."/>
            <person name="Wang J."/>
            <person name="Peng C."/>
            <person name="Meng J."/>
            <person name="Yang L."/>
            <person name="Liu J."/>
            <person name="Wen B."/>
            <person name="Zhang N."/>
            <person name="Huang Z."/>
            <person name="Zhu Q."/>
            <person name="Feng Y."/>
            <person name="Mount A."/>
            <person name="Hedgecock D."/>
            <person name="Xu Z."/>
            <person name="Liu Y."/>
            <person name="Domazet-Loso T."/>
            <person name="Du Y."/>
            <person name="Sun X."/>
            <person name="Zhang S."/>
            <person name="Liu B."/>
            <person name="Cheng P."/>
            <person name="Jiang X."/>
            <person name="Li J."/>
            <person name="Fan D."/>
            <person name="Wang W."/>
            <person name="Fu W."/>
            <person name="Wang T."/>
            <person name="Wang B."/>
            <person name="Zhang J."/>
            <person name="Peng Z."/>
            <person name="Li Y."/>
            <person name="Li N."/>
            <person name="Wang J."/>
            <person name="Chen M."/>
            <person name="He Y."/>
            <person name="Tan F."/>
            <person name="Song X."/>
            <person name="Zheng Q."/>
            <person name="Huang R."/>
            <person name="Yang H."/>
            <person name="Du X."/>
            <person name="Chen L."/>
            <person name="Yang M."/>
            <person name="Gaffney P.M."/>
            <person name="Wang S."/>
            <person name="Luo L."/>
            <person name="She Z."/>
            <person name="Ming Y."/>
            <person name="Huang W."/>
            <person name="Zhang S."/>
            <person name="Huang B."/>
            <person name="Zhang Y."/>
            <person name="Qu T."/>
            <person name="Ni P."/>
            <person name="Miao G."/>
            <person name="Wang J."/>
            <person name="Wang Q."/>
            <person name="Steinberg C.E."/>
            <person name="Wang H."/>
            <person name="Li N."/>
            <person name="Qian L."/>
            <person name="Zhang G."/>
            <person name="Li Y."/>
            <person name="Yang H."/>
            <person name="Liu X."/>
            <person name="Wang J."/>
            <person name="Yin Y."/>
            <person name="Wang J."/>
        </authorList>
    </citation>
    <scope>NUCLEOTIDE SEQUENCE [LARGE SCALE GENOMIC DNA]</scope>
    <source>
        <strain evidence="1">05x7-T-G4-1.051#20</strain>
    </source>
</reference>
<accession>K1RTF6</accession>
<name>K1RTF6_MAGGI</name>
<organism evidence="1">
    <name type="scientific">Magallana gigas</name>
    <name type="common">Pacific oyster</name>
    <name type="synonym">Crassostrea gigas</name>
    <dbReference type="NCBI Taxonomy" id="29159"/>
    <lineage>
        <taxon>Eukaryota</taxon>
        <taxon>Metazoa</taxon>
        <taxon>Spiralia</taxon>
        <taxon>Lophotrochozoa</taxon>
        <taxon>Mollusca</taxon>
        <taxon>Bivalvia</taxon>
        <taxon>Autobranchia</taxon>
        <taxon>Pteriomorphia</taxon>
        <taxon>Ostreida</taxon>
        <taxon>Ostreoidea</taxon>
        <taxon>Ostreidae</taxon>
        <taxon>Magallana</taxon>
    </lineage>
</organism>
<gene>
    <name evidence="1" type="ORF">CGI_10019498</name>
</gene>
<protein>
    <submittedName>
        <fullName evidence="1">Uncharacterized protein</fullName>
    </submittedName>
</protein>
<dbReference type="AlphaFoldDB" id="K1RTF6"/>